<evidence type="ECO:0000313" key="2">
    <source>
        <dbReference type="EMBL" id="HIA98126.1"/>
    </source>
</evidence>
<protein>
    <recommendedName>
        <fullName evidence="1">RNase NYN domain-containing protein</fullName>
    </recommendedName>
</protein>
<gene>
    <name evidence="2" type="ORF">EYO15_02980</name>
</gene>
<evidence type="ECO:0000313" key="3">
    <source>
        <dbReference type="Proteomes" id="UP000589132"/>
    </source>
</evidence>
<feature type="domain" description="RNase NYN" evidence="1">
    <location>
        <begin position="33"/>
        <end position="187"/>
    </location>
</feature>
<dbReference type="Pfam" id="PF11977">
    <property type="entry name" value="RNase_Zc3h12a"/>
    <property type="match status" value="1"/>
</dbReference>
<organism evidence="2 3">
    <name type="scientific">Marine Group III euryarchaeote</name>
    <dbReference type="NCBI Taxonomy" id="2173149"/>
    <lineage>
        <taxon>Archaea</taxon>
        <taxon>Methanobacteriati</taxon>
        <taxon>Thermoplasmatota</taxon>
        <taxon>Thermoplasmata</taxon>
        <taxon>Candidatus Thermoprofundales</taxon>
    </lineage>
</organism>
<dbReference type="Gene3D" id="3.40.50.11980">
    <property type="match status" value="1"/>
</dbReference>
<sequence>MVHESLPFETNHIKPMSLGELERGGKRMADEYEKVVLDGANIIHNDTGIEKKDNEGNQITQIRPERLEGAISHCEELGWPTIAFLKTGTYLWAKDLADSDSPYMGDLDILERLIRDRKVVLISVKKEDIYWIDFALKENAIIVTHDKFKEELDKYPEKDWKDIEARTLRGHQFISDKFILPGLMKKKSIQETPPDFVPFSKFEQLREEVEELQQMVRELMPNNQTNLEILQAVTNQALSNGKRAGTAHFHRIVGSAILGLDLSTYPKSWPKGWSKTLSKKLGFKGKFYEELIKQSSKKICVTTKKGTKEIFYC</sequence>
<dbReference type="Proteomes" id="UP000589132">
    <property type="component" value="Unassembled WGS sequence"/>
</dbReference>
<dbReference type="InterPro" id="IPR021869">
    <property type="entry name" value="RNase_Zc3h12_NYN"/>
</dbReference>
<dbReference type="AlphaFoldDB" id="A0A7J4CZH0"/>
<evidence type="ECO:0000259" key="1">
    <source>
        <dbReference type="Pfam" id="PF11977"/>
    </source>
</evidence>
<name>A0A7J4CZH0_9ARCH</name>
<comment type="caution">
    <text evidence="2">The sequence shown here is derived from an EMBL/GenBank/DDBJ whole genome shotgun (WGS) entry which is preliminary data.</text>
</comment>
<accession>A0A7J4CZH0</accession>
<proteinExistence type="predicted"/>
<reference evidence="3" key="1">
    <citation type="journal article" date="2019" name="bioRxiv">
        <title>Genome diversification in globally distributed novel marine Proteobacteria is linked to environmental adaptation.</title>
        <authorList>
            <person name="Zhou Z."/>
            <person name="Tran P.Q."/>
            <person name="Kieft K."/>
            <person name="Anantharaman K."/>
        </authorList>
    </citation>
    <scope>NUCLEOTIDE SEQUENCE [LARGE SCALE GENOMIC DNA]</scope>
</reference>
<dbReference type="EMBL" id="DTTC01000189">
    <property type="protein sequence ID" value="HIA98126.1"/>
    <property type="molecule type" value="Genomic_DNA"/>
</dbReference>